<evidence type="ECO:0000313" key="2">
    <source>
        <dbReference type="Proteomes" id="UP000242699"/>
    </source>
</evidence>
<sequence>MDIEATILTLASPTGIDYSDIHEENVRPHWMPDMPCRYFDCDHTAQVKDFIIPNPQWYEQ</sequence>
<dbReference type="EMBL" id="PXYT01000051">
    <property type="protein sequence ID" value="PSR25672.1"/>
    <property type="molecule type" value="Genomic_DNA"/>
</dbReference>
<gene>
    <name evidence="1" type="ORF">C7B43_16270</name>
</gene>
<protein>
    <submittedName>
        <fullName evidence="1">Uncharacterized protein</fullName>
    </submittedName>
</protein>
<comment type="caution">
    <text evidence="1">The sequence shown here is derived from an EMBL/GenBank/DDBJ whole genome shotgun (WGS) entry which is preliminary data.</text>
</comment>
<accession>A0A2T2WTY1</accession>
<reference evidence="1 2" key="1">
    <citation type="journal article" date="2014" name="BMC Genomics">
        <title>Comparison of environmental and isolate Sulfobacillus genomes reveals diverse carbon, sulfur, nitrogen, and hydrogen metabolisms.</title>
        <authorList>
            <person name="Justice N.B."/>
            <person name="Norman A."/>
            <person name="Brown C.T."/>
            <person name="Singh A."/>
            <person name="Thomas B.C."/>
            <person name="Banfield J.F."/>
        </authorList>
    </citation>
    <scope>NUCLEOTIDE SEQUENCE [LARGE SCALE GENOMIC DNA]</scope>
    <source>
        <strain evidence="1">AMDSBA1</strain>
    </source>
</reference>
<organism evidence="1 2">
    <name type="scientific">Sulfobacillus benefaciens</name>
    <dbReference type="NCBI Taxonomy" id="453960"/>
    <lineage>
        <taxon>Bacteria</taxon>
        <taxon>Bacillati</taxon>
        <taxon>Bacillota</taxon>
        <taxon>Clostridia</taxon>
        <taxon>Eubacteriales</taxon>
        <taxon>Clostridiales Family XVII. Incertae Sedis</taxon>
        <taxon>Sulfobacillus</taxon>
    </lineage>
</organism>
<dbReference type="AlphaFoldDB" id="A0A2T2WTY1"/>
<proteinExistence type="predicted"/>
<evidence type="ECO:0000313" key="1">
    <source>
        <dbReference type="EMBL" id="PSR25672.1"/>
    </source>
</evidence>
<name>A0A2T2WTY1_9FIRM</name>
<dbReference type="Proteomes" id="UP000242699">
    <property type="component" value="Unassembled WGS sequence"/>
</dbReference>